<dbReference type="GO" id="GO:0003677">
    <property type="term" value="F:DNA binding"/>
    <property type="evidence" value="ECO:0007669"/>
    <property type="project" value="UniProtKB-KW"/>
</dbReference>
<proteinExistence type="predicted"/>
<dbReference type="OrthoDB" id="3942738at2759"/>
<dbReference type="Proteomes" id="UP000799424">
    <property type="component" value="Unassembled WGS sequence"/>
</dbReference>
<keyword evidence="1" id="KW-0238">DNA-binding</keyword>
<organism evidence="3 4">
    <name type="scientific">Ophiobolus disseminans</name>
    <dbReference type="NCBI Taxonomy" id="1469910"/>
    <lineage>
        <taxon>Eukaryota</taxon>
        <taxon>Fungi</taxon>
        <taxon>Dikarya</taxon>
        <taxon>Ascomycota</taxon>
        <taxon>Pezizomycotina</taxon>
        <taxon>Dothideomycetes</taxon>
        <taxon>Pleosporomycetidae</taxon>
        <taxon>Pleosporales</taxon>
        <taxon>Pleosporineae</taxon>
        <taxon>Phaeosphaeriaceae</taxon>
        <taxon>Ophiobolus</taxon>
    </lineage>
</organism>
<protein>
    <recommendedName>
        <fullName evidence="2">HTH CENPB-type domain-containing protein</fullName>
    </recommendedName>
</protein>
<gene>
    <name evidence="3" type="ORF">CC86DRAFT_298103</name>
</gene>
<feature type="non-terminal residue" evidence="3">
    <location>
        <position position="1"/>
    </location>
</feature>
<evidence type="ECO:0000259" key="2">
    <source>
        <dbReference type="PROSITE" id="PS51253"/>
    </source>
</evidence>
<accession>A0A6A6ZTI2</accession>
<keyword evidence="4" id="KW-1185">Reference proteome</keyword>
<evidence type="ECO:0000313" key="3">
    <source>
        <dbReference type="EMBL" id="KAF2823919.1"/>
    </source>
</evidence>
<dbReference type="PROSITE" id="PS51253">
    <property type="entry name" value="HTH_CENPB"/>
    <property type="match status" value="1"/>
</dbReference>
<dbReference type="EMBL" id="MU006231">
    <property type="protein sequence ID" value="KAF2823919.1"/>
    <property type="molecule type" value="Genomic_DNA"/>
</dbReference>
<name>A0A6A6ZTI2_9PLEO</name>
<sequence>IEATIAAIKLLEPREKSSYCKIATEYYCNRITLARRYQGLASSRSTMAENQQALHPQQEQELLRYIERLTKQGLPPSRPMIRRFASQIAKRELGIHWVGCFIQRYDVYLISRWATAIDRSRHQANSGLKYTFYFELLANTTLSLAIHTIWMRKASSLG</sequence>
<dbReference type="AlphaFoldDB" id="A0A6A6ZTI2"/>
<evidence type="ECO:0000256" key="1">
    <source>
        <dbReference type="ARBA" id="ARBA00023125"/>
    </source>
</evidence>
<reference evidence="3" key="1">
    <citation type="journal article" date="2020" name="Stud. Mycol.">
        <title>101 Dothideomycetes genomes: a test case for predicting lifestyles and emergence of pathogens.</title>
        <authorList>
            <person name="Haridas S."/>
            <person name="Albert R."/>
            <person name="Binder M."/>
            <person name="Bloem J."/>
            <person name="Labutti K."/>
            <person name="Salamov A."/>
            <person name="Andreopoulos B."/>
            <person name="Baker S."/>
            <person name="Barry K."/>
            <person name="Bills G."/>
            <person name="Bluhm B."/>
            <person name="Cannon C."/>
            <person name="Castanera R."/>
            <person name="Culley D."/>
            <person name="Daum C."/>
            <person name="Ezra D."/>
            <person name="Gonzalez J."/>
            <person name="Henrissat B."/>
            <person name="Kuo A."/>
            <person name="Liang C."/>
            <person name="Lipzen A."/>
            <person name="Lutzoni F."/>
            <person name="Magnuson J."/>
            <person name="Mondo S."/>
            <person name="Nolan M."/>
            <person name="Ohm R."/>
            <person name="Pangilinan J."/>
            <person name="Park H.-J."/>
            <person name="Ramirez L."/>
            <person name="Alfaro M."/>
            <person name="Sun H."/>
            <person name="Tritt A."/>
            <person name="Yoshinaga Y."/>
            <person name="Zwiers L.-H."/>
            <person name="Turgeon B."/>
            <person name="Goodwin S."/>
            <person name="Spatafora J."/>
            <person name="Crous P."/>
            <person name="Grigoriev I."/>
        </authorList>
    </citation>
    <scope>NUCLEOTIDE SEQUENCE</scope>
    <source>
        <strain evidence="3">CBS 113818</strain>
    </source>
</reference>
<dbReference type="SUPFAM" id="SSF46689">
    <property type="entry name" value="Homeodomain-like"/>
    <property type="match status" value="1"/>
</dbReference>
<evidence type="ECO:0000313" key="4">
    <source>
        <dbReference type="Proteomes" id="UP000799424"/>
    </source>
</evidence>
<dbReference type="InterPro" id="IPR006600">
    <property type="entry name" value="HTH_CenpB_DNA-bd_dom"/>
</dbReference>
<dbReference type="SMART" id="SM00674">
    <property type="entry name" value="CENPB"/>
    <property type="match status" value="1"/>
</dbReference>
<feature type="domain" description="HTH CENPB-type" evidence="2">
    <location>
        <begin position="46"/>
        <end position="111"/>
    </location>
</feature>
<dbReference type="InterPro" id="IPR009057">
    <property type="entry name" value="Homeodomain-like_sf"/>
</dbReference>
<dbReference type="Pfam" id="PF03221">
    <property type="entry name" value="HTH_Tnp_Tc5"/>
    <property type="match status" value="1"/>
</dbReference>